<gene>
    <name evidence="6" type="ORF">BA177_18215</name>
</gene>
<dbReference type="SUPFAM" id="SSF69593">
    <property type="entry name" value="Glycerol-3-phosphate (1)-acyltransferase"/>
    <property type="match status" value="1"/>
</dbReference>
<proteinExistence type="predicted"/>
<dbReference type="PANTHER" id="PTHR10434">
    <property type="entry name" value="1-ACYL-SN-GLYCEROL-3-PHOSPHATE ACYLTRANSFERASE"/>
    <property type="match status" value="1"/>
</dbReference>
<keyword evidence="4" id="KW-0812">Transmembrane</keyword>
<accession>A0A193LLL2</accession>
<evidence type="ECO:0000313" key="6">
    <source>
        <dbReference type="EMBL" id="ANO53382.1"/>
    </source>
</evidence>
<comment type="pathway">
    <text evidence="1">Lipid metabolism.</text>
</comment>
<reference evidence="6 7" key="1">
    <citation type="submission" date="2016-06" db="EMBL/GenBank/DDBJ databases">
        <title>Complete genome sequence of a deep-branching marine Gamma Proteobacterium Woeseia oceani type strain XK5.</title>
        <authorList>
            <person name="Mu D."/>
            <person name="Du Z."/>
        </authorList>
    </citation>
    <scope>NUCLEOTIDE SEQUENCE [LARGE SCALE GENOMIC DNA]</scope>
    <source>
        <strain evidence="6 7">XK5</strain>
    </source>
</reference>
<keyword evidence="7" id="KW-1185">Reference proteome</keyword>
<dbReference type="OrthoDB" id="9812274at2"/>
<protein>
    <recommendedName>
        <fullName evidence="5">Phospholipid/glycerol acyltransferase domain-containing protein</fullName>
    </recommendedName>
</protein>
<dbReference type="Proteomes" id="UP000092695">
    <property type="component" value="Chromosome"/>
</dbReference>
<evidence type="ECO:0000256" key="3">
    <source>
        <dbReference type="ARBA" id="ARBA00023315"/>
    </source>
</evidence>
<dbReference type="PANTHER" id="PTHR10434:SF40">
    <property type="entry name" value="1-ACYL-SN-GLYCEROL-3-PHOSPHATE ACYLTRANSFERASE"/>
    <property type="match status" value="1"/>
</dbReference>
<dbReference type="RefSeq" id="WP_068619665.1">
    <property type="nucleotide sequence ID" value="NZ_CP016268.1"/>
</dbReference>
<keyword evidence="4" id="KW-1133">Transmembrane helix</keyword>
<dbReference type="GO" id="GO:0003841">
    <property type="term" value="F:1-acylglycerol-3-phosphate O-acyltransferase activity"/>
    <property type="evidence" value="ECO:0007669"/>
    <property type="project" value="TreeGrafter"/>
</dbReference>
<dbReference type="GO" id="GO:0006654">
    <property type="term" value="P:phosphatidic acid biosynthetic process"/>
    <property type="evidence" value="ECO:0007669"/>
    <property type="project" value="TreeGrafter"/>
</dbReference>
<dbReference type="CDD" id="cd07989">
    <property type="entry name" value="LPLAT_AGPAT-like"/>
    <property type="match status" value="1"/>
</dbReference>
<dbReference type="EMBL" id="CP016268">
    <property type="protein sequence ID" value="ANO53382.1"/>
    <property type="molecule type" value="Genomic_DNA"/>
</dbReference>
<dbReference type="KEGG" id="woc:BA177_18215"/>
<feature type="domain" description="Phospholipid/glycerol acyltransferase" evidence="5">
    <location>
        <begin position="71"/>
        <end position="185"/>
    </location>
</feature>
<evidence type="ECO:0000256" key="1">
    <source>
        <dbReference type="ARBA" id="ARBA00005189"/>
    </source>
</evidence>
<dbReference type="SMART" id="SM00563">
    <property type="entry name" value="PlsC"/>
    <property type="match status" value="1"/>
</dbReference>
<dbReference type="AlphaFoldDB" id="A0A193LLL2"/>
<evidence type="ECO:0000256" key="4">
    <source>
        <dbReference type="SAM" id="Phobius"/>
    </source>
</evidence>
<evidence type="ECO:0000256" key="2">
    <source>
        <dbReference type="ARBA" id="ARBA00022679"/>
    </source>
</evidence>
<feature type="transmembrane region" description="Helical" evidence="4">
    <location>
        <begin position="7"/>
        <end position="32"/>
    </location>
</feature>
<organism evidence="6 7">
    <name type="scientific">Woeseia oceani</name>
    <dbReference type="NCBI Taxonomy" id="1548547"/>
    <lineage>
        <taxon>Bacteria</taxon>
        <taxon>Pseudomonadati</taxon>
        <taxon>Pseudomonadota</taxon>
        <taxon>Gammaproteobacteria</taxon>
        <taxon>Woeseiales</taxon>
        <taxon>Woeseiaceae</taxon>
        <taxon>Woeseia</taxon>
    </lineage>
</organism>
<evidence type="ECO:0000313" key="7">
    <source>
        <dbReference type="Proteomes" id="UP000092695"/>
    </source>
</evidence>
<sequence length="238" mass="26416">MQLIRSLIFQVWFFATAVFFAALVVLCAPFSYATRFSIARGWGHAMLWGGRFFCGLDYVIEGKENIPSNASVIMIKHSTVFETYAQLITFPPQTWVLKRELQWIPIFGWGLALMKPIAINRSAGRRAVTQVIELGKKRLASGIWVSIFPEGTRVAAGEKKKFGVSGAALAVEAGCLIVPVAHNAGEFWPRRGLTKKPGLIRFCIGPAIDPAGLTPKEANELVREWIENKMAEISQLHD</sequence>
<keyword evidence="2" id="KW-0808">Transferase</keyword>
<name>A0A193LLL2_9GAMM</name>
<dbReference type="Pfam" id="PF01553">
    <property type="entry name" value="Acyltransferase"/>
    <property type="match status" value="1"/>
</dbReference>
<keyword evidence="3" id="KW-0012">Acyltransferase</keyword>
<evidence type="ECO:0000259" key="5">
    <source>
        <dbReference type="SMART" id="SM00563"/>
    </source>
</evidence>
<dbReference type="InterPro" id="IPR002123">
    <property type="entry name" value="Plipid/glycerol_acylTrfase"/>
</dbReference>
<dbReference type="STRING" id="1548547.BA177_18215"/>
<keyword evidence="4" id="KW-0472">Membrane</keyword>